<evidence type="ECO:0000313" key="5">
    <source>
        <dbReference type="Proteomes" id="UP000594688"/>
    </source>
</evidence>
<feature type="region of interest" description="Disordered" evidence="2">
    <location>
        <begin position="1"/>
        <end position="38"/>
    </location>
</feature>
<feature type="compositionally biased region" description="Basic and acidic residues" evidence="2">
    <location>
        <begin position="11"/>
        <end position="33"/>
    </location>
</feature>
<dbReference type="Proteomes" id="UP000594688">
    <property type="component" value="Chromosome"/>
</dbReference>
<dbReference type="EMBL" id="CP048685">
    <property type="protein sequence ID" value="QPJ60598.1"/>
    <property type="molecule type" value="Genomic_DNA"/>
</dbReference>
<evidence type="ECO:0000256" key="1">
    <source>
        <dbReference type="SAM" id="Coils"/>
    </source>
</evidence>
<dbReference type="AlphaFoldDB" id="A0A7T0BTF8"/>
<keyword evidence="3" id="KW-0472">Membrane</keyword>
<dbReference type="KEGG" id="nli:G3M70_01330"/>
<evidence type="ECO:0000313" key="4">
    <source>
        <dbReference type="EMBL" id="QPJ60598.1"/>
    </source>
</evidence>
<keyword evidence="1" id="KW-0175">Coiled coil</keyword>
<feature type="coiled-coil region" evidence="1">
    <location>
        <begin position="99"/>
        <end position="148"/>
    </location>
</feature>
<reference evidence="4 5" key="1">
    <citation type="submission" date="2020-02" db="EMBL/GenBank/DDBJ databases">
        <title>Genomic and physiological characterization of two novel Nitrospinaceae genera.</title>
        <authorList>
            <person name="Mueller A.J."/>
            <person name="Jung M.-Y."/>
            <person name="Strachan C.R."/>
            <person name="Herbold C.W."/>
            <person name="Kirkegaard R.H."/>
            <person name="Daims H."/>
        </authorList>
    </citation>
    <scope>NUCLEOTIDE SEQUENCE [LARGE SCALE GENOMIC DNA]</scope>
    <source>
        <strain evidence="4">EB</strain>
    </source>
</reference>
<gene>
    <name evidence="4" type="ORF">G3M70_01330</name>
</gene>
<feature type="transmembrane region" description="Helical" evidence="3">
    <location>
        <begin position="81"/>
        <end position="102"/>
    </location>
</feature>
<keyword evidence="3" id="KW-1133">Transmembrane helix</keyword>
<evidence type="ECO:0000256" key="2">
    <source>
        <dbReference type="SAM" id="MobiDB-lite"/>
    </source>
</evidence>
<name>A0A7T0BTF8_9BACT</name>
<organism evidence="4 5">
    <name type="scientific">Candidatus Nitronauta litoralis</name>
    <dbReference type="NCBI Taxonomy" id="2705533"/>
    <lineage>
        <taxon>Bacteria</taxon>
        <taxon>Pseudomonadati</taxon>
        <taxon>Nitrospinota/Tectimicrobiota group</taxon>
        <taxon>Nitrospinota</taxon>
        <taxon>Nitrospinia</taxon>
        <taxon>Nitrospinales</taxon>
        <taxon>Nitrospinaceae</taxon>
        <taxon>Candidatus Nitronauta</taxon>
    </lineage>
</organism>
<evidence type="ECO:0000256" key="3">
    <source>
        <dbReference type="SAM" id="Phobius"/>
    </source>
</evidence>
<sequence>MSETESTEPAPEEKPKESPEKKPAPEPEPKSVKPPEVNESARLLEQRALELQSHLQSFGDELRSVSLNLEARKRETTVLKIMLYTGMVVLMVAFFYSSNALYKAQLESFQNNLNHLQNLTQANIDAMERSLKGDIGDLKKQMGKLEREQTTFYLKEQKLSEVLRTLDEAVIPLADKNPELVGQLENLKYNAEELSLAYQRQKQHWTGNENIPHGPGLLIKP</sequence>
<proteinExistence type="predicted"/>
<accession>A0A7T0BTF8</accession>
<protein>
    <submittedName>
        <fullName evidence="4">Uncharacterized protein</fullName>
    </submittedName>
</protein>
<keyword evidence="3" id="KW-0812">Transmembrane</keyword>